<keyword evidence="2" id="KW-1185">Reference proteome</keyword>
<reference evidence="1" key="2">
    <citation type="submission" date="2023-07" db="EMBL/GenBank/DDBJ databases">
        <authorList>
            <person name="Sun H."/>
        </authorList>
    </citation>
    <scope>NUCLEOTIDE SEQUENCE</scope>
    <source>
        <strain evidence="1">05753</strain>
    </source>
</reference>
<organism evidence="1 2">
    <name type="scientific">Rhizobium oryzicola</name>
    <dbReference type="NCBI Taxonomy" id="1232668"/>
    <lineage>
        <taxon>Bacteria</taxon>
        <taxon>Pseudomonadati</taxon>
        <taxon>Pseudomonadota</taxon>
        <taxon>Alphaproteobacteria</taxon>
        <taxon>Hyphomicrobiales</taxon>
        <taxon>Rhizobiaceae</taxon>
        <taxon>Rhizobium/Agrobacterium group</taxon>
        <taxon>Rhizobium</taxon>
    </lineage>
</organism>
<dbReference type="Proteomes" id="UP001169006">
    <property type="component" value="Unassembled WGS sequence"/>
</dbReference>
<comment type="caution">
    <text evidence="1">The sequence shown here is derived from an EMBL/GenBank/DDBJ whole genome shotgun (WGS) entry which is preliminary data.</text>
</comment>
<dbReference type="RefSeq" id="WP_302076452.1">
    <property type="nucleotide sequence ID" value="NZ_JAUKWQ010000002.1"/>
</dbReference>
<evidence type="ECO:0008006" key="3">
    <source>
        <dbReference type="Google" id="ProtNLM"/>
    </source>
</evidence>
<dbReference type="SUPFAM" id="SSF64518">
    <property type="entry name" value="Phase 1 flagellin"/>
    <property type="match status" value="1"/>
</dbReference>
<sequence length="312" mass="31986">MKISDHAYFLNAPTATGISAASPARRNPVAVQDVNASQADAYWSISTTVKPSSLSLSNTEDAQATSAAVADSALLGLKSATSIVGEIQSTLQAAKAIGSDRQALGARIEGLKNKLASVVDGSGFAGQNWLKTGPYESPKMKSVVGSVTAAADGGVSINVLNVDQGAFNHIAEGHADDGILTRRYSGITPSGSPYSYSVLGSHAGNRSGEISLSAATSGDQVDGMIASLRAVMADMISASADIRGTSQRISSSADFVVSLHKDLPQTSAPQSLNTSLDERAARLLAQAVQTGLQSSGLNITNASMARNLDIYA</sequence>
<name>A0ABT8SV48_9HYPH</name>
<protein>
    <recommendedName>
        <fullName evidence="3">Flagellin</fullName>
    </recommendedName>
</protein>
<evidence type="ECO:0000313" key="2">
    <source>
        <dbReference type="Proteomes" id="UP001169006"/>
    </source>
</evidence>
<dbReference type="Gene3D" id="1.20.1330.10">
    <property type="entry name" value="f41 fragment of flagellin, N-terminal domain"/>
    <property type="match status" value="1"/>
</dbReference>
<reference evidence="1" key="1">
    <citation type="journal article" date="2015" name="Int. J. Syst. Evol. Microbiol.">
        <title>Rhizobium oryzicola sp. nov., potential plant-growth-promoting endophytic bacteria isolated from rice roots.</title>
        <authorList>
            <person name="Zhang X.X."/>
            <person name="Gao J.S."/>
            <person name="Cao Y.H."/>
            <person name="Sheirdil R.A."/>
            <person name="Wang X.C."/>
            <person name="Zhang L."/>
        </authorList>
    </citation>
    <scope>NUCLEOTIDE SEQUENCE</scope>
    <source>
        <strain evidence="1">05753</strain>
    </source>
</reference>
<proteinExistence type="predicted"/>
<dbReference type="EMBL" id="JAUKWQ010000002">
    <property type="protein sequence ID" value="MDO1582309.1"/>
    <property type="molecule type" value="Genomic_DNA"/>
</dbReference>
<evidence type="ECO:0000313" key="1">
    <source>
        <dbReference type="EMBL" id="MDO1582309.1"/>
    </source>
</evidence>
<gene>
    <name evidence="1" type="ORF">Q2T52_09380</name>
</gene>
<accession>A0ABT8SV48</accession>